<dbReference type="EMBL" id="CACSLK010034050">
    <property type="protein sequence ID" value="CAA0841000.1"/>
    <property type="molecule type" value="Genomic_DNA"/>
</dbReference>
<dbReference type="Proteomes" id="UP001153555">
    <property type="component" value="Unassembled WGS sequence"/>
</dbReference>
<dbReference type="GO" id="GO:0020037">
    <property type="term" value="F:heme binding"/>
    <property type="evidence" value="ECO:0007669"/>
    <property type="project" value="InterPro"/>
</dbReference>
<comment type="catalytic activity">
    <reaction evidence="12">
        <text>(2S)-sakuranetin + reduced [NADPH--hemoprotein reductase] + O2 = (2S)-7-methylcarthamidin + oxidized [NADPH--hemoprotein reductase] + H2O + H(+)</text>
        <dbReference type="Rhea" id="RHEA:73431"/>
        <dbReference type="Rhea" id="RHEA-COMP:11964"/>
        <dbReference type="Rhea" id="RHEA-COMP:11965"/>
        <dbReference type="ChEBI" id="CHEBI:15377"/>
        <dbReference type="ChEBI" id="CHEBI:15378"/>
        <dbReference type="ChEBI" id="CHEBI:15379"/>
        <dbReference type="ChEBI" id="CHEBI:28927"/>
        <dbReference type="ChEBI" id="CHEBI:57618"/>
        <dbReference type="ChEBI" id="CHEBI:58210"/>
        <dbReference type="ChEBI" id="CHEBI:192815"/>
    </reaction>
    <physiologicalReaction direction="left-to-right" evidence="12">
        <dbReference type="Rhea" id="RHEA:73432"/>
    </physiologicalReaction>
</comment>
<dbReference type="InterPro" id="IPR017972">
    <property type="entry name" value="Cyt_P450_CS"/>
</dbReference>
<dbReference type="GO" id="GO:0016020">
    <property type="term" value="C:membrane"/>
    <property type="evidence" value="ECO:0007669"/>
    <property type="project" value="UniProtKB-SubCell"/>
</dbReference>
<comment type="cofactor">
    <cofactor evidence="1 17">
        <name>heme</name>
        <dbReference type="ChEBI" id="CHEBI:30413"/>
    </cofactor>
</comment>
<evidence type="ECO:0000313" key="20">
    <source>
        <dbReference type="EMBL" id="CAA0841000.1"/>
    </source>
</evidence>
<evidence type="ECO:0000256" key="16">
    <source>
        <dbReference type="ARBA" id="ARBA00067499"/>
    </source>
</evidence>
<dbReference type="PROSITE" id="PS00086">
    <property type="entry name" value="CYTOCHROME_P450"/>
    <property type="match status" value="1"/>
</dbReference>
<keyword evidence="7 18" id="KW-0560">Oxidoreductase</keyword>
<name>A0A9N7NYU8_STRHE</name>
<dbReference type="AlphaFoldDB" id="A0A9N7NYU8"/>
<evidence type="ECO:0000256" key="12">
    <source>
        <dbReference type="ARBA" id="ARBA00050930"/>
    </source>
</evidence>
<comment type="catalytic activity">
    <reaction evidence="15">
        <text>apigenin 4',7-dimethyl ether + reduced [NADPH--hemoprotein reductase] + O2 = ladanein + oxidized [NADPH--hemoprotein reductase] + H2O + H(+)</text>
        <dbReference type="Rhea" id="RHEA:73435"/>
        <dbReference type="Rhea" id="RHEA-COMP:11964"/>
        <dbReference type="Rhea" id="RHEA-COMP:11965"/>
        <dbReference type="ChEBI" id="CHEBI:2769"/>
        <dbReference type="ChEBI" id="CHEBI:15377"/>
        <dbReference type="ChEBI" id="CHEBI:15378"/>
        <dbReference type="ChEBI" id="CHEBI:15379"/>
        <dbReference type="ChEBI" id="CHEBI:57618"/>
        <dbReference type="ChEBI" id="CHEBI:58210"/>
        <dbReference type="ChEBI" id="CHEBI:192702"/>
    </reaction>
    <physiologicalReaction direction="left-to-right" evidence="15">
        <dbReference type="Rhea" id="RHEA:73436"/>
    </physiologicalReaction>
</comment>
<dbReference type="GO" id="GO:0016705">
    <property type="term" value="F:oxidoreductase activity, acting on paired donors, with incorporation or reduction of molecular oxygen"/>
    <property type="evidence" value="ECO:0007669"/>
    <property type="project" value="InterPro"/>
</dbReference>
<dbReference type="InterPro" id="IPR036396">
    <property type="entry name" value="Cyt_P450_sf"/>
</dbReference>
<evidence type="ECO:0000256" key="14">
    <source>
        <dbReference type="ARBA" id="ARBA00052049"/>
    </source>
</evidence>
<dbReference type="Pfam" id="PF00067">
    <property type="entry name" value="p450"/>
    <property type="match status" value="1"/>
</dbReference>
<protein>
    <recommendedName>
        <fullName evidence="16">Flavonoid-6-hydroxylase</fullName>
    </recommendedName>
</protein>
<evidence type="ECO:0000256" key="2">
    <source>
        <dbReference type="ARBA" id="ARBA00004167"/>
    </source>
</evidence>
<evidence type="ECO:0000256" key="7">
    <source>
        <dbReference type="ARBA" id="ARBA00023002"/>
    </source>
</evidence>
<dbReference type="GO" id="GO:0004497">
    <property type="term" value="F:monooxygenase activity"/>
    <property type="evidence" value="ECO:0007669"/>
    <property type="project" value="UniProtKB-KW"/>
</dbReference>
<dbReference type="InterPro" id="IPR002401">
    <property type="entry name" value="Cyt_P450_E_grp-I"/>
</dbReference>
<feature type="chain" id="PRO_5040366178" description="Flavonoid-6-hydroxylase" evidence="19">
    <location>
        <begin position="25"/>
        <end position="509"/>
    </location>
</feature>
<keyword evidence="6" id="KW-1133">Transmembrane helix</keyword>
<evidence type="ECO:0000256" key="3">
    <source>
        <dbReference type="ARBA" id="ARBA00022617"/>
    </source>
</evidence>
<dbReference type="OrthoDB" id="890622at2759"/>
<dbReference type="Gene3D" id="1.10.630.10">
    <property type="entry name" value="Cytochrome P450"/>
    <property type="match status" value="1"/>
</dbReference>
<comment type="caution">
    <text evidence="20">The sequence shown here is derived from an EMBL/GenBank/DDBJ whole genome shotgun (WGS) entry which is preliminary data.</text>
</comment>
<dbReference type="InterPro" id="IPR001128">
    <property type="entry name" value="Cyt_P450"/>
</dbReference>
<feature type="binding site" description="axial binding residue" evidence="17">
    <location>
        <position position="440"/>
    </location>
    <ligand>
        <name>heme</name>
        <dbReference type="ChEBI" id="CHEBI:30413"/>
    </ligand>
    <ligandPart>
        <name>Fe</name>
        <dbReference type="ChEBI" id="CHEBI:18248"/>
    </ligandPart>
</feature>
<comment type="catalytic activity">
    <reaction evidence="13">
        <text>genkwanin + reduced [NADPH--hemoprotein reductase] + O2 = scutellarein 7-methyl ether + oxidized [NADPH--hemoprotein reductase] + H2O</text>
        <dbReference type="Rhea" id="RHEA:73427"/>
        <dbReference type="Rhea" id="RHEA-COMP:11964"/>
        <dbReference type="Rhea" id="RHEA-COMP:11965"/>
        <dbReference type="ChEBI" id="CHEBI:15377"/>
        <dbReference type="ChEBI" id="CHEBI:15379"/>
        <dbReference type="ChEBI" id="CHEBI:57618"/>
        <dbReference type="ChEBI" id="CHEBI:58210"/>
        <dbReference type="ChEBI" id="CHEBI:192700"/>
        <dbReference type="ChEBI" id="CHEBI:192701"/>
    </reaction>
    <physiologicalReaction direction="left-to-right" evidence="13">
        <dbReference type="Rhea" id="RHEA:73428"/>
    </physiologicalReaction>
</comment>
<evidence type="ECO:0000256" key="1">
    <source>
        <dbReference type="ARBA" id="ARBA00001971"/>
    </source>
</evidence>
<reference evidence="20" key="1">
    <citation type="submission" date="2019-12" db="EMBL/GenBank/DDBJ databases">
        <authorList>
            <person name="Scholes J."/>
        </authorList>
    </citation>
    <scope>NUCLEOTIDE SEQUENCE</scope>
</reference>
<evidence type="ECO:0000256" key="13">
    <source>
        <dbReference type="ARBA" id="ARBA00051691"/>
    </source>
</evidence>
<evidence type="ECO:0000256" key="10">
    <source>
        <dbReference type="ARBA" id="ARBA00023136"/>
    </source>
</evidence>
<evidence type="ECO:0000256" key="17">
    <source>
        <dbReference type="PIRSR" id="PIRSR602401-1"/>
    </source>
</evidence>
<keyword evidence="21" id="KW-1185">Reference proteome</keyword>
<comment type="subcellular location">
    <subcellularLocation>
        <location evidence="2">Membrane</location>
        <topology evidence="2">Single-pass membrane protein</topology>
    </subcellularLocation>
</comment>
<dbReference type="SUPFAM" id="SSF48264">
    <property type="entry name" value="Cytochrome P450"/>
    <property type="match status" value="1"/>
</dbReference>
<dbReference type="CDD" id="cd20653">
    <property type="entry name" value="CYP81"/>
    <property type="match status" value="1"/>
</dbReference>
<dbReference type="PANTHER" id="PTHR47947:SF26">
    <property type="entry name" value="CYTOCHROME P450"/>
    <property type="match status" value="1"/>
</dbReference>
<evidence type="ECO:0000256" key="4">
    <source>
        <dbReference type="ARBA" id="ARBA00022692"/>
    </source>
</evidence>
<dbReference type="PANTHER" id="PTHR47947">
    <property type="entry name" value="CYTOCHROME P450 82C3-RELATED"/>
    <property type="match status" value="1"/>
</dbReference>
<comment type="pathway">
    <text evidence="11">Flavonoid metabolism.</text>
</comment>
<evidence type="ECO:0000256" key="18">
    <source>
        <dbReference type="RuleBase" id="RU000461"/>
    </source>
</evidence>
<keyword evidence="8 17" id="KW-0408">Iron</keyword>
<evidence type="ECO:0000256" key="11">
    <source>
        <dbReference type="ARBA" id="ARBA00034479"/>
    </source>
</evidence>
<keyword evidence="3 17" id="KW-0349">Heme</keyword>
<organism evidence="20 21">
    <name type="scientific">Striga hermonthica</name>
    <name type="common">Purple witchweed</name>
    <name type="synonym">Buchnera hermonthica</name>
    <dbReference type="NCBI Taxonomy" id="68872"/>
    <lineage>
        <taxon>Eukaryota</taxon>
        <taxon>Viridiplantae</taxon>
        <taxon>Streptophyta</taxon>
        <taxon>Embryophyta</taxon>
        <taxon>Tracheophyta</taxon>
        <taxon>Spermatophyta</taxon>
        <taxon>Magnoliopsida</taxon>
        <taxon>eudicotyledons</taxon>
        <taxon>Gunneridae</taxon>
        <taxon>Pentapetalae</taxon>
        <taxon>asterids</taxon>
        <taxon>lamiids</taxon>
        <taxon>Lamiales</taxon>
        <taxon>Orobanchaceae</taxon>
        <taxon>Buchnereae</taxon>
        <taxon>Striga</taxon>
    </lineage>
</organism>
<evidence type="ECO:0000256" key="5">
    <source>
        <dbReference type="ARBA" id="ARBA00022723"/>
    </source>
</evidence>
<dbReference type="InterPro" id="IPR050651">
    <property type="entry name" value="Plant_Cytochrome_P450_Monoox"/>
</dbReference>
<keyword evidence="4" id="KW-0812">Transmembrane</keyword>
<evidence type="ECO:0000256" key="8">
    <source>
        <dbReference type="ARBA" id="ARBA00023004"/>
    </source>
</evidence>
<comment type="catalytic activity">
    <reaction evidence="14">
        <text>(2S)-naringenin 4',7-dimethyl ether + reduced [NADPH--hemoprotein reductase] + O2 = (2S)-carthamidin-4',7-dimethyl ether + oxidized [NADPH--hemoprotein reductase] + H2O + H(+)</text>
        <dbReference type="Rhea" id="RHEA:73439"/>
        <dbReference type="Rhea" id="RHEA-COMP:11964"/>
        <dbReference type="Rhea" id="RHEA-COMP:11965"/>
        <dbReference type="ChEBI" id="CHEBI:15377"/>
        <dbReference type="ChEBI" id="CHEBI:15378"/>
        <dbReference type="ChEBI" id="CHEBI:15379"/>
        <dbReference type="ChEBI" id="CHEBI:57618"/>
        <dbReference type="ChEBI" id="CHEBI:58210"/>
        <dbReference type="ChEBI" id="CHEBI:192816"/>
        <dbReference type="ChEBI" id="CHEBI:192817"/>
    </reaction>
    <physiologicalReaction direction="left-to-right" evidence="14">
        <dbReference type="Rhea" id="RHEA:73440"/>
    </physiologicalReaction>
</comment>
<dbReference type="GO" id="GO:0005506">
    <property type="term" value="F:iron ion binding"/>
    <property type="evidence" value="ECO:0007669"/>
    <property type="project" value="InterPro"/>
</dbReference>
<accession>A0A9N7NYU8</accession>
<keyword evidence="5 17" id="KW-0479">Metal-binding</keyword>
<gene>
    <name evidence="20" type="ORF">SHERM_07035</name>
</gene>
<evidence type="ECO:0000313" key="21">
    <source>
        <dbReference type="Proteomes" id="UP001153555"/>
    </source>
</evidence>
<feature type="signal peptide" evidence="19">
    <location>
        <begin position="1"/>
        <end position="24"/>
    </location>
</feature>
<evidence type="ECO:0000256" key="15">
    <source>
        <dbReference type="ARBA" id="ARBA00052216"/>
    </source>
</evidence>
<keyword evidence="10" id="KW-0472">Membrane</keyword>
<sequence length="509" mass="56833">METQVIYSSLALLLLFLLTLLLSARRRSRPGPNLPPSPPGSLPLIGHVHLLKTLVHRTLHDLARDVGPIFTLRFGRRPVVVVSSAALAAECFDRHDLILATRPEASVDRNSLGFGPTTVIGAPYGPHWRGLRRLCDLEVFGTTRLASFFPTRADERDRMVSGLYRRAVGTGRAAEVDVEAVIVELTFNNIMRMVAGKRYYGEEAEDDEEAKTFRDLTKEALELTSAANPGEIFPILNWLGLNGLERKLASHARKTDDFMRGLLDQHRRARGGDTMVDRLLAMQEKEPDYYTDELITGLIVALIIAGTDASVVTTEWVMTLLLNNPEVMEKVRQELDTHVGSDRMVEEHDLPNLRYLHYVVMETLRLYPSVPMLVPHAPSRDCEIGGYTVPKGTMVLVNAWSIHRDPATWDDPLAFKPERFEKLEVENHKLLPFGMGRRACPGAGLAQKFVGLAVGSLIQCFEWERPGPEKIDMAEGSGTTLPKAEPLVAVCKPRSDMEKVLKRISYSSI</sequence>
<dbReference type="FunFam" id="1.10.630.10:FF:000026">
    <property type="entry name" value="Cytochrome P450 82C4"/>
    <property type="match status" value="1"/>
</dbReference>
<evidence type="ECO:0000256" key="19">
    <source>
        <dbReference type="SAM" id="SignalP"/>
    </source>
</evidence>
<dbReference type="PRINTS" id="PR00385">
    <property type="entry name" value="P450"/>
</dbReference>
<evidence type="ECO:0000256" key="9">
    <source>
        <dbReference type="ARBA" id="ARBA00023033"/>
    </source>
</evidence>
<proteinExistence type="inferred from homology"/>
<keyword evidence="19" id="KW-0732">Signal</keyword>
<comment type="similarity">
    <text evidence="18">Belongs to the cytochrome P450 family.</text>
</comment>
<keyword evidence="9 18" id="KW-0503">Monooxygenase</keyword>
<dbReference type="PRINTS" id="PR00463">
    <property type="entry name" value="EP450I"/>
</dbReference>
<evidence type="ECO:0000256" key="6">
    <source>
        <dbReference type="ARBA" id="ARBA00022989"/>
    </source>
</evidence>